<reference evidence="2 3" key="1">
    <citation type="submission" date="2018-02" db="EMBL/GenBank/DDBJ databases">
        <title>The genomes of Aspergillus section Nigri reveals drivers in fungal speciation.</title>
        <authorList>
            <consortium name="DOE Joint Genome Institute"/>
            <person name="Vesth T.C."/>
            <person name="Nybo J."/>
            <person name="Theobald S."/>
            <person name="Brandl J."/>
            <person name="Frisvad J.C."/>
            <person name="Nielsen K.F."/>
            <person name="Lyhne E.K."/>
            <person name="Kogle M.E."/>
            <person name="Kuo A."/>
            <person name="Riley R."/>
            <person name="Clum A."/>
            <person name="Nolan M."/>
            <person name="Lipzen A."/>
            <person name="Salamov A."/>
            <person name="Henrissat B."/>
            <person name="Wiebenga A."/>
            <person name="De vries R.P."/>
            <person name="Grigoriev I.V."/>
            <person name="Mortensen U.H."/>
            <person name="Andersen M.R."/>
            <person name="Baker S.E."/>
        </authorList>
    </citation>
    <scope>NUCLEOTIDE SEQUENCE [LARGE SCALE GENOMIC DNA]</scope>
    <source>
        <strain evidence="2 3">CBS 121593</strain>
    </source>
</reference>
<dbReference type="AlphaFoldDB" id="A0A395GSA4"/>
<keyword evidence="3" id="KW-1185">Reference proteome</keyword>
<keyword evidence="1" id="KW-0472">Membrane</keyword>
<feature type="transmembrane region" description="Helical" evidence="1">
    <location>
        <begin position="315"/>
        <end position="334"/>
    </location>
</feature>
<dbReference type="VEuPathDB" id="FungiDB:BO80DRAFT_467229"/>
<sequence>MDELRELALQTFRQRSFSPIGGIVGYHFLQLSADQQDYILHESVINEKELPIILEGTTNSKHPSLTFFQIPMDRAQSLQITRAAFLHLITAIGFDPQVLYLLTHNYDDYHHLTGYDTAATDYLGTSRFSLTWTRHLESQSTIALVLVRRDSPFPELLHLANTYRNHLANPRLLPFLAVIYITRVVDRSTAQVLEKIHYVETCTGYGPNNPISPSTRFNITGWRKSGLCERTFPINTDNSTSFDKSSHRSRKLFALLTHEDAAASTDLAEASKRDSSAMKAITILTMLFLPATFFATLFMVPTLRWDREDVIQRRFWVYWALTIPTMALVFGLWGGMLNMECIRKWVAEVVV</sequence>
<evidence type="ECO:0000313" key="3">
    <source>
        <dbReference type="Proteomes" id="UP000249402"/>
    </source>
</evidence>
<dbReference type="RefSeq" id="XP_025572422.1">
    <property type="nucleotide sequence ID" value="XM_025722835.1"/>
</dbReference>
<protein>
    <submittedName>
        <fullName evidence="2">Uncharacterized protein</fullName>
    </submittedName>
</protein>
<accession>A0A395GSA4</accession>
<dbReference type="GeneID" id="37227700"/>
<feature type="transmembrane region" description="Helical" evidence="1">
    <location>
        <begin position="281"/>
        <end position="303"/>
    </location>
</feature>
<evidence type="ECO:0000313" key="2">
    <source>
        <dbReference type="EMBL" id="RAK98094.1"/>
    </source>
</evidence>
<dbReference type="OrthoDB" id="5207033at2759"/>
<keyword evidence="1" id="KW-1133">Transmembrane helix</keyword>
<keyword evidence="1" id="KW-0812">Transmembrane</keyword>
<gene>
    <name evidence="2" type="ORF">BO80DRAFT_467229</name>
</gene>
<dbReference type="STRING" id="1448316.A0A395GSA4"/>
<evidence type="ECO:0000256" key="1">
    <source>
        <dbReference type="SAM" id="Phobius"/>
    </source>
</evidence>
<dbReference type="EMBL" id="KZ824456">
    <property type="protein sequence ID" value="RAK98094.1"/>
    <property type="molecule type" value="Genomic_DNA"/>
</dbReference>
<dbReference type="Proteomes" id="UP000249402">
    <property type="component" value="Unassembled WGS sequence"/>
</dbReference>
<proteinExistence type="predicted"/>
<dbReference type="Gene3D" id="1.20.58.340">
    <property type="entry name" value="Magnesium transport protein CorA, transmembrane region"/>
    <property type="match status" value="1"/>
</dbReference>
<organism evidence="2 3">
    <name type="scientific">Aspergillus ibericus CBS 121593</name>
    <dbReference type="NCBI Taxonomy" id="1448316"/>
    <lineage>
        <taxon>Eukaryota</taxon>
        <taxon>Fungi</taxon>
        <taxon>Dikarya</taxon>
        <taxon>Ascomycota</taxon>
        <taxon>Pezizomycotina</taxon>
        <taxon>Eurotiomycetes</taxon>
        <taxon>Eurotiomycetidae</taxon>
        <taxon>Eurotiales</taxon>
        <taxon>Aspergillaceae</taxon>
        <taxon>Aspergillus</taxon>
        <taxon>Aspergillus subgen. Circumdati</taxon>
    </lineage>
</organism>
<name>A0A395GSA4_9EURO</name>